<proteinExistence type="predicted"/>
<feature type="domain" description="DUF7886" evidence="2">
    <location>
        <begin position="81"/>
        <end position="222"/>
    </location>
</feature>
<sequence length="277" mass="31046">MPHTHLLGAVIHQLDCLRHHIRACLRGREELLVRVYHEGIHRSPQPTSLSIARGQNRAYLTSKTQRSIAATPPDTPVPPVSPLDRDLVKDTARTVFLIAAYARYKCPYVWLRSNREQLLDVQLDHQTNEVDAPLRLESITHWRHRDIKLVDVIAEIVQQTMDPPPENPFAIDHSYFEQQPVEESMLLTGAMADFLQKLCLRQYAYTERVLEDLRKLQKLHFHEFDEVLAAQEQTLDEPTGGAGSAIASSASDIRGLAGVAGSVGDSFGNGSGMSGRM</sequence>
<evidence type="ECO:0000313" key="4">
    <source>
        <dbReference type="Proteomes" id="UP000271241"/>
    </source>
</evidence>
<dbReference type="Proteomes" id="UP000271241">
    <property type="component" value="Unassembled WGS sequence"/>
</dbReference>
<dbReference type="Pfam" id="PF25377">
    <property type="entry name" value="DUF7886"/>
    <property type="match status" value="1"/>
</dbReference>
<dbReference type="EMBL" id="KZ992674">
    <property type="protein sequence ID" value="RKP07773.1"/>
    <property type="molecule type" value="Genomic_DNA"/>
</dbReference>
<reference evidence="4" key="1">
    <citation type="journal article" date="2018" name="Nat. Microbiol.">
        <title>Leveraging single-cell genomics to expand the fungal tree of life.</title>
        <authorList>
            <person name="Ahrendt S.R."/>
            <person name="Quandt C.A."/>
            <person name="Ciobanu D."/>
            <person name="Clum A."/>
            <person name="Salamov A."/>
            <person name="Andreopoulos B."/>
            <person name="Cheng J.F."/>
            <person name="Woyke T."/>
            <person name="Pelin A."/>
            <person name="Henrissat B."/>
            <person name="Reynolds N.K."/>
            <person name="Benny G.L."/>
            <person name="Smith M.E."/>
            <person name="James T.Y."/>
            <person name="Grigoriev I.V."/>
        </authorList>
    </citation>
    <scope>NUCLEOTIDE SEQUENCE [LARGE SCALE GENOMIC DNA]</scope>
    <source>
        <strain evidence="4">RSA 1356</strain>
    </source>
</reference>
<dbReference type="AlphaFoldDB" id="A0A4P9XP53"/>
<dbReference type="PANTHER" id="PTHR47915">
    <property type="entry name" value="SI:DKEY-19B23.7"/>
    <property type="match status" value="1"/>
</dbReference>
<feature type="region of interest" description="Disordered" evidence="1">
    <location>
        <begin position="62"/>
        <end position="83"/>
    </location>
</feature>
<dbReference type="OrthoDB" id="239865at2759"/>
<keyword evidence="4" id="KW-1185">Reference proteome</keyword>
<evidence type="ECO:0000313" key="3">
    <source>
        <dbReference type="EMBL" id="RKP07773.1"/>
    </source>
</evidence>
<organism evidence="3 4">
    <name type="scientific">Thamnocephalis sphaerospora</name>
    <dbReference type="NCBI Taxonomy" id="78915"/>
    <lineage>
        <taxon>Eukaryota</taxon>
        <taxon>Fungi</taxon>
        <taxon>Fungi incertae sedis</taxon>
        <taxon>Zoopagomycota</taxon>
        <taxon>Zoopagomycotina</taxon>
        <taxon>Zoopagomycetes</taxon>
        <taxon>Zoopagales</taxon>
        <taxon>Sigmoideomycetaceae</taxon>
        <taxon>Thamnocephalis</taxon>
    </lineage>
</organism>
<evidence type="ECO:0000256" key="1">
    <source>
        <dbReference type="SAM" id="MobiDB-lite"/>
    </source>
</evidence>
<evidence type="ECO:0000259" key="2">
    <source>
        <dbReference type="Pfam" id="PF25377"/>
    </source>
</evidence>
<gene>
    <name evidence="3" type="ORF">THASP1DRAFT_30410</name>
</gene>
<name>A0A4P9XP53_9FUNG</name>
<protein>
    <recommendedName>
        <fullName evidence="2">DUF7886 domain-containing protein</fullName>
    </recommendedName>
</protein>
<accession>A0A4P9XP53</accession>
<dbReference type="PANTHER" id="PTHR47915:SF1">
    <property type="entry name" value="SI:DKEY-19B23.7"/>
    <property type="match status" value="1"/>
</dbReference>
<dbReference type="InterPro" id="IPR057208">
    <property type="entry name" value="DUF7886"/>
</dbReference>